<keyword evidence="2" id="KW-0496">Mitochondrion</keyword>
<feature type="transmembrane region" description="Helical" evidence="1">
    <location>
        <begin position="53"/>
        <end position="72"/>
    </location>
</feature>
<gene>
    <name evidence="2" type="primary">orf252</name>
</gene>
<geneLocation type="mitochondrion" evidence="2"/>
<reference evidence="2" key="1">
    <citation type="journal article" name="Int. J. Mol. Sci.">
        <title>Comparative Mitochondrial Genome Analysis of Two Ectomycorrhizal Fungi (Rhizopogon) Reveals Dynamic Changes of Intron and Phylogenetic Relationships of the Subphylum Agaricomycotina.</title>
        <authorList>
            <person name="Li Q."/>
            <person name="Ren Y."/>
            <person name="Shi X."/>
            <person name="Peng L."/>
            <person name="Zhao J."/>
            <person name="Song Y."/>
            <person name="Zhao G."/>
        </authorList>
    </citation>
    <scope>NUCLEOTIDE SEQUENCE</scope>
</reference>
<proteinExistence type="predicted"/>
<dbReference type="EMBL" id="MH794153">
    <property type="protein sequence ID" value="QDA23252.1"/>
    <property type="molecule type" value="Genomic_DNA"/>
</dbReference>
<accession>A0A4Y5SHV3</accession>
<organism evidence="2">
    <name type="scientific">Rhizopogon vinicolor</name>
    <dbReference type="NCBI Taxonomy" id="80600"/>
    <lineage>
        <taxon>Eukaryota</taxon>
        <taxon>Fungi</taxon>
        <taxon>Dikarya</taxon>
        <taxon>Basidiomycota</taxon>
        <taxon>Agaricomycotina</taxon>
        <taxon>Agaricomycetes</taxon>
        <taxon>Agaricomycetidae</taxon>
        <taxon>Boletales</taxon>
        <taxon>Suillineae</taxon>
        <taxon>Rhizopogonaceae</taxon>
        <taxon>Rhizopogon</taxon>
    </lineage>
</organism>
<keyword evidence="1" id="KW-0472">Membrane</keyword>
<protein>
    <submittedName>
        <fullName evidence="2">Uncharacterized protein</fullName>
    </submittedName>
</protein>
<evidence type="ECO:0000256" key="1">
    <source>
        <dbReference type="SAM" id="Phobius"/>
    </source>
</evidence>
<feature type="transmembrane region" description="Helical" evidence="1">
    <location>
        <begin position="144"/>
        <end position="162"/>
    </location>
</feature>
<sequence>MLKIIHLLNRFAMSYILHISNIKKFILNFQFFFTIISNIQYIKKSKFYSLIKLLFKLLIYFNLFMFTTDFILKYESDEIYNILSHIYNKLINISYNTLNDILNYLKNKFYFADKIEELINDTDNLESENSNIESKSYILNKYDYLLISIFIISNGILIYLYLISGGSPGTSTVLSSYFNNNNNIINDNIIPEVISRTSSTNSSITITPHLKLIPSPYNFIDHFCLKPETLLDKNLRGLLKINYPTLGTIFAK</sequence>
<keyword evidence="1" id="KW-1133">Transmembrane helix</keyword>
<dbReference type="GeneID" id="40487027"/>
<name>A0A4Y5SHV3_9AGAM</name>
<dbReference type="AlphaFoldDB" id="A0A4Y5SHV3"/>
<keyword evidence="1" id="KW-0812">Transmembrane</keyword>
<dbReference type="RefSeq" id="YP_009649337.1">
    <property type="nucleotide sequence ID" value="NC_042699.1"/>
</dbReference>
<feature type="transmembrane region" description="Helical" evidence="1">
    <location>
        <begin position="21"/>
        <end position="41"/>
    </location>
</feature>
<evidence type="ECO:0000313" key="2">
    <source>
        <dbReference type="EMBL" id="QDA23252.1"/>
    </source>
</evidence>